<keyword evidence="15" id="KW-1185">Reference proteome</keyword>
<evidence type="ECO:0000256" key="9">
    <source>
        <dbReference type="HAMAP-Rule" id="MF_01200"/>
    </source>
</evidence>
<feature type="active site" description="For OMPdecase activity" evidence="10">
    <location>
        <position position="68"/>
    </location>
</feature>
<evidence type="ECO:0000259" key="13">
    <source>
        <dbReference type="SMART" id="SM00934"/>
    </source>
</evidence>
<dbReference type="GO" id="GO:0005829">
    <property type="term" value="C:cytosol"/>
    <property type="evidence" value="ECO:0007669"/>
    <property type="project" value="TreeGrafter"/>
</dbReference>
<evidence type="ECO:0000256" key="7">
    <source>
        <dbReference type="ARBA" id="ARBA00049157"/>
    </source>
</evidence>
<protein>
    <recommendedName>
        <fullName evidence="9">Orotidine 5'-phosphate decarboxylase</fullName>
        <ecNumber evidence="9">4.1.1.23</ecNumber>
    </recommendedName>
    <alternativeName>
        <fullName evidence="9">OMP decarboxylase</fullName>
        <shortName evidence="9">OMPDCase</shortName>
        <shortName evidence="9">OMPdecase</shortName>
    </alternativeName>
</protein>
<dbReference type="Pfam" id="PF00215">
    <property type="entry name" value="OMPdecase"/>
    <property type="match status" value="1"/>
</dbReference>
<feature type="binding site" evidence="9 11">
    <location>
        <position position="39"/>
    </location>
    <ligand>
        <name>substrate</name>
    </ligand>
</feature>
<comment type="function">
    <text evidence="1 9">Catalyzes the decarboxylation of orotidine 5'-monophosphate (OMP) to uridine 5'-monophosphate (UMP).</text>
</comment>
<dbReference type="EMBL" id="WXYQ01000004">
    <property type="protein sequence ID" value="NBG94854.1"/>
    <property type="molecule type" value="Genomic_DNA"/>
</dbReference>
<feature type="binding site" evidence="9">
    <location>
        <begin position="66"/>
        <end position="75"/>
    </location>
    <ligand>
        <name>substrate</name>
    </ligand>
</feature>
<evidence type="ECO:0000256" key="1">
    <source>
        <dbReference type="ARBA" id="ARBA00002356"/>
    </source>
</evidence>
<feature type="binding site" evidence="9 11">
    <location>
        <position position="218"/>
    </location>
    <ligand>
        <name>substrate</name>
    </ligand>
</feature>
<feature type="binding site" evidence="9 11">
    <location>
        <position position="188"/>
    </location>
    <ligand>
        <name>substrate</name>
    </ligand>
</feature>
<sequence>MTDARTISRNPVFCALDTPSPDKAARMARQVGDAVGGLKLGLEFFMAAGPEGFRTVAKEGRPLFLDLKLHDIPNTVAGAVRSLLPLKPAILNVHAQGGMAMMQAARDAANEAPEGERPLMIAVTMLTSLDQADLERQGNRVAPADYVRRLAEQAAEAGLDGVVCSAHEIETLRMELGPDFKLIVPGIRPAGADIGDQKRVMTPAEARDLGADILVIGRPITAADDPAAAARAIADDLGC</sequence>
<dbReference type="FunFam" id="3.20.20.70:FF:000015">
    <property type="entry name" value="Orotidine 5'-phosphate decarboxylase"/>
    <property type="match status" value="1"/>
</dbReference>
<dbReference type="GO" id="GO:0044205">
    <property type="term" value="P:'de novo' UMP biosynthetic process"/>
    <property type="evidence" value="ECO:0007669"/>
    <property type="project" value="UniProtKB-UniRule"/>
</dbReference>
<dbReference type="InterPro" id="IPR014732">
    <property type="entry name" value="OMPdecase"/>
</dbReference>
<feature type="binding site" evidence="9 11">
    <location>
        <position position="127"/>
    </location>
    <ligand>
        <name>substrate</name>
    </ligand>
</feature>
<evidence type="ECO:0000256" key="5">
    <source>
        <dbReference type="ARBA" id="ARBA00022975"/>
    </source>
</evidence>
<evidence type="ECO:0000313" key="15">
    <source>
        <dbReference type="Proteomes" id="UP000470384"/>
    </source>
</evidence>
<evidence type="ECO:0000256" key="2">
    <source>
        <dbReference type="ARBA" id="ARBA00004861"/>
    </source>
</evidence>
<evidence type="ECO:0000256" key="12">
    <source>
        <dbReference type="RuleBase" id="RU000512"/>
    </source>
</evidence>
<dbReference type="PROSITE" id="PS00156">
    <property type="entry name" value="OMPDECASE"/>
    <property type="match status" value="1"/>
</dbReference>
<feature type="binding site" evidence="9 11">
    <location>
        <position position="17"/>
    </location>
    <ligand>
        <name>substrate</name>
    </ligand>
</feature>
<dbReference type="GO" id="GO:0006207">
    <property type="term" value="P:'de novo' pyrimidine nucleobase biosynthetic process"/>
    <property type="evidence" value="ECO:0007669"/>
    <property type="project" value="InterPro"/>
</dbReference>
<dbReference type="InterPro" id="IPR011060">
    <property type="entry name" value="RibuloseP-bd_barrel"/>
</dbReference>
<comment type="similarity">
    <text evidence="8 9">Belongs to the OMP decarboxylase family. Type 1 subfamily.</text>
</comment>
<keyword evidence="5 9" id="KW-0665">Pyrimidine biosynthesis</keyword>
<dbReference type="HAMAP" id="MF_01200_B">
    <property type="entry name" value="OMPdecase_type1_B"/>
    <property type="match status" value="1"/>
</dbReference>
<dbReference type="RefSeq" id="WP_160586926.1">
    <property type="nucleotide sequence ID" value="NZ_BMHN01000001.1"/>
</dbReference>
<dbReference type="NCBIfam" id="NF001273">
    <property type="entry name" value="PRK00230.1"/>
    <property type="match status" value="1"/>
</dbReference>
<dbReference type="GeneID" id="300655763"/>
<feature type="binding site" evidence="9 11">
    <location>
        <position position="197"/>
    </location>
    <ligand>
        <name>substrate</name>
    </ligand>
</feature>
<dbReference type="InterPro" id="IPR001754">
    <property type="entry name" value="OMPdeCOase_dom"/>
</dbReference>
<feature type="active site" description="For OMPdecase activity" evidence="10">
    <location>
        <position position="66"/>
    </location>
</feature>
<comment type="pathway">
    <text evidence="2 9 12">Pyrimidine metabolism; UMP biosynthesis via de novo pathway; UMP from orotate: step 2/2.</text>
</comment>
<dbReference type="UniPathway" id="UPA00070">
    <property type="reaction ID" value="UER00120"/>
</dbReference>
<evidence type="ECO:0000256" key="6">
    <source>
        <dbReference type="ARBA" id="ARBA00023239"/>
    </source>
</evidence>
<evidence type="ECO:0000256" key="8">
    <source>
        <dbReference type="ARBA" id="ARBA00061012"/>
    </source>
</evidence>
<comment type="catalytic activity">
    <reaction evidence="7 9 12">
        <text>orotidine 5'-phosphate + H(+) = UMP + CO2</text>
        <dbReference type="Rhea" id="RHEA:11596"/>
        <dbReference type="ChEBI" id="CHEBI:15378"/>
        <dbReference type="ChEBI" id="CHEBI:16526"/>
        <dbReference type="ChEBI" id="CHEBI:57538"/>
        <dbReference type="ChEBI" id="CHEBI:57865"/>
        <dbReference type="EC" id="4.1.1.23"/>
    </reaction>
</comment>
<feature type="active site" description="Proton donor" evidence="9">
    <location>
        <position position="68"/>
    </location>
</feature>
<gene>
    <name evidence="9 14" type="primary">pyrF</name>
    <name evidence="14" type="ORF">GTQ45_03815</name>
</gene>
<feature type="active site" description="For OMPdecase activity" evidence="10">
    <location>
        <position position="71"/>
    </location>
</feature>
<dbReference type="PANTHER" id="PTHR32119:SF2">
    <property type="entry name" value="OROTIDINE 5'-PHOSPHATE DECARBOXYLASE"/>
    <property type="match status" value="1"/>
</dbReference>
<keyword evidence="6 9" id="KW-0456">Lyase</keyword>
<dbReference type="SUPFAM" id="SSF51366">
    <property type="entry name" value="Ribulose-phoshate binding barrel"/>
    <property type="match status" value="1"/>
</dbReference>
<evidence type="ECO:0000256" key="11">
    <source>
        <dbReference type="PIRSR" id="PIRSR614732-2"/>
    </source>
</evidence>
<comment type="caution">
    <text evidence="14">The sequence shown here is derived from an EMBL/GenBank/DDBJ whole genome shotgun (WGS) entry which is preliminary data.</text>
</comment>
<evidence type="ECO:0000256" key="4">
    <source>
        <dbReference type="ARBA" id="ARBA00022793"/>
    </source>
</evidence>
<dbReference type="InterPro" id="IPR047596">
    <property type="entry name" value="OMPdecase_bac"/>
</dbReference>
<comment type="subunit">
    <text evidence="3 9">Homodimer.</text>
</comment>
<dbReference type="NCBIfam" id="TIGR01740">
    <property type="entry name" value="pyrF"/>
    <property type="match status" value="1"/>
</dbReference>
<dbReference type="GO" id="GO:0004590">
    <property type="term" value="F:orotidine-5'-phosphate decarboxylase activity"/>
    <property type="evidence" value="ECO:0007669"/>
    <property type="project" value="UniProtKB-UniRule"/>
</dbReference>
<reference evidence="14 15" key="1">
    <citation type="journal article" date="2016" name="Int. J. Syst. Evol. Microbiol.">
        <title>Pyruvatibacter mobilis gen. nov., sp. nov., a marine bacterium from the culture broth of Picochlorum sp. 122.</title>
        <authorList>
            <person name="Wang G."/>
            <person name="Tang M."/>
            <person name="Wu H."/>
            <person name="Dai S."/>
            <person name="Li T."/>
            <person name="Chen C."/>
            <person name="He H."/>
            <person name="Fan J."/>
            <person name="Xiang W."/>
            <person name="Li X."/>
        </authorList>
    </citation>
    <scope>NUCLEOTIDE SEQUENCE [LARGE SCALE GENOMIC DNA]</scope>
    <source>
        <strain evidence="14 15">GYP-11</strain>
    </source>
</reference>
<dbReference type="OrthoDB" id="9806203at2"/>
<accession>A0A845Q8T8</accession>
<dbReference type="EC" id="4.1.1.23" evidence="9"/>
<dbReference type="Gene3D" id="3.20.20.70">
    <property type="entry name" value="Aldolase class I"/>
    <property type="match status" value="1"/>
</dbReference>
<evidence type="ECO:0000256" key="3">
    <source>
        <dbReference type="ARBA" id="ARBA00011738"/>
    </source>
</evidence>
<keyword evidence="4 9" id="KW-0210">Decarboxylase</keyword>
<dbReference type="CDD" id="cd04725">
    <property type="entry name" value="OMP_decarboxylase_like"/>
    <property type="match status" value="1"/>
</dbReference>
<dbReference type="SMART" id="SM00934">
    <property type="entry name" value="OMPdecase"/>
    <property type="match status" value="1"/>
</dbReference>
<dbReference type="PANTHER" id="PTHR32119">
    <property type="entry name" value="OROTIDINE 5'-PHOSPHATE DECARBOXYLASE"/>
    <property type="match status" value="1"/>
</dbReference>
<dbReference type="Proteomes" id="UP000470384">
    <property type="component" value="Unassembled WGS sequence"/>
</dbReference>
<proteinExistence type="inferred from homology"/>
<organism evidence="14 15">
    <name type="scientific">Pyruvatibacter mobilis</name>
    <dbReference type="NCBI Taxonomy" id="1712261"/>
    <lineage>
        <taxon>Bacteria</taxon>
        <taxon>Pseudomonadati</taxon>
        <taxon>Pseudomonadota</taxon>
        <taxon>Alphaproteobacteria</taxon>
        <taxon>Hyphomicrobiales</taxon>
        <taxon>Parvibaculaceae</taxon>
        <taxon>Pyruvatibacter</taxon>
    </lineage>
</organism>
<dbReference type="InterPro" id="IPR013785">
    <property type="entry name" value="Aldolase_TIM"/>
</dbReference>
<feature type="domain" description="Orotidine 5'-phosphate decarboxylase" evidence="13">
    <location>
        <begin position="11"/>
        <end position="233"/>
    </location>
</feature>
<dbReference type="AlphaFoldDB" id="A0A845Q8T8"/>
<evidence type="ECO:0000256" key="10">
    <source>
        <dbReference type="PIRSR" id="PIRSR614732-1"/>
    </source>
</evidence>
<name>A0A845Q8T8_9HYPH</name>
<evidence type="ECO:0000313" key="14">
    <source>
        <dbReference type="EMBL" id="NBG94854.1"/>
    </source>
</evidence>
<feature type="binding site" evidence="9 11">
    <location>
        <position position="217"/>
    </location>
    <ligand>
        <name>substrate</name>
    </ligand>
</feature>
<dbReference type="InterPro" id="IPR018089">
    <property type="entry name" value="OMPdecase_AS"/>
</dbReference>